<dbReference type="EMBL" id="QMEY01000008">
    <property type="protein sequence ID" value="RBQ18366.1"/>
    <property type="molecule type" value="Genomic_DNA"/>
</dbReference>
<dbReference type="Proteomes" id="UP000253303">
    <property type="component" value="Unassembled WGS sequence"/>
</dbReference>
<proteinExistence type="predicted"/>
<dbReference type="AlphaFoldDB" id="A0A366LWN4"/>
<dbReference type="OrthoDB" id="3543808at2"/>
<accession>A0A366LWN4</accession>
<evidence type="ECO:0000313" key="1">
    <source>
        <dbReference type="EMBL" id="RBQ18366.1"/>
    </source>
</evidence>
<protein>
    <submittedName>
        <fullName evidence="1">Uncharacterized protein</fullName>
    </submittedName>
</protein>
<reference evidence="1 2" key="1">
    <citation type="submission" date="2018-06" db="EMBL/GenBank/DDBJ databases">
        <title>Sphaerisporangium craniellae sp. nov., isolated from a marine sponge in the South China Sea.</title>
        <authorList>
            <person name="Li L."/>
        </authorList>
    </citation>
    <scope>NUCLEOTIDE SEQUENCE [LARGE SCALE GENOMIC DNA]</scope>
    <source>
        <strain evidence="1 2">LHW63015</strain>
    </source>
</reference>
<keyword evidence="2" id="KW-1185">Reference proteome</keyword>
<comment type="caution">
    <text evidence="1">The sequence shown here is derived from an EMBL/GenBank/DDBJ whole genome shotgun (WGS) entry which is preliminary data.</text>
</comment>
<organism evidence="1 2">
    <name type="scientific">Spongiactinospora rosea</name>
    <dbReference type="NCBI Taxonomy" id="2248750"/>
    <lineage>
        <taxon>Bacteria</taxon>
        <taxon>Bacillati</taxon>
        <taxon>Actinomycetota</taxon>
        <taxon>Actinomycetes</taxon>
        <taxon>Streptosporangiales</taxon>
        <taxon>Streptosporangiaceae</taxon>
        <taxon>Spongiactinospora</taxon>
    </lineage>
</organism>
<gene>
    <name evidence="1" type="ORF">DP939_21105</name>
</gene>
<evidence type="ECO:0000313" key="2">
    <source>
        <dbReference type="Proteomes" id="UP000253303"/>
    </source>
</evidence>
<dbReference type="RefSeq" id="WP_113982446.1">
    <property type="nucleotide sequence ID" value="NZ_QMEY01000008.1"/>
</dbReference>
<name>A0A366LWN4_9ACTN</name>
<sequence>MSLRIDETLMTCDRSGQQAVRRADGRWTVTGHPGRTFDRDQAITALTIGEVLAIDPPPSDPIWLFVPGWQAELAGPTATTTADRPHRTDRRT</sequence>